<dbReference type="InterPro" id="IPR002018">
    <property type="entry name" value="CarbesteraseB"/>
</dbReference>
<keyword evidence="3 4" id="KW-0378">Hydrolase</keyword>
<accession>A0ABR1K5G7</accession>
<feature type="signal peptide" evidence="4">
    <location>
        <begin position="1"/>
        <end position="19"/>
    </location>
</feature>
<comment type="similarity">
    <text evidence="2">Belongs to the 'GDXG' lipolytic enzyme family.</text>
</comment>
<protein>
    <recommendedName>
        <fullName evidence="4">Carboxylic ester hydrolase</fullName>
        <ecNumber evidence="4">3.1.1.-</ecNumber>
    </recommendedName>
</protein>
<dbReference type="PROSITE" id="PS00122">
    <property type="entry name" value="CARBOXYLESTERASE_B_1"/>
    <property type="match status" value="1"/>
</dbReference>
<dbReference type="EC" id="3.1.1.-" evidence="4"/>
<evidence type="ECO:0000256" key="4">
    <source>
        <dbReference type="RuleBase" id="RU361235"/>
    </source>
</evidence>
<feature type="domain" description="Carboxylesterase type B" evidence="5">
    <location>
        <begin position="26"/>
        <end position="496"/>
    </location>
</feature>
<organism evidence="6 7">
    <name type="scientific">Marasmiellus scandens</name>
    <dbReference type="NCBI Taxonomy" id="2682957"/>
    <lineage>
        <taxon>Eukaryota</taxon>
        <taxon>Fungi</taxon>
        <taxon>Dikarya</taxon>
        <taxon>Basidiomycota</taxon>
        <taxon>Agaricomycotina</taxon>
        <taxon>Agaricomycetes</taxon>
        <taxon>Agaricomycetidae</taxon>
        <taxon>Agaricales</taxon>
        <taxon>Marasmiineae</taxon>
        <taxon>Omphalotaceae</taxon>
        <taxon>Marasmiellus</taxon>
    </lineage>
</organism>
<dbReference type="PANTHER" id="PTHR11559">
    <property type="entry name" value="CARBOXYLESTERASE"/>
    <property type="match status" value="1"/>
</dbReference>
<comment type="caution">
    <text evidence="6">The sequence shown here is derived from an EMBL/GenBank/DDBJ whole genome shotgun (WGS) entry which is preliminary data.</text>
</comment>
<dbReference type="InterPro" id="IPR029058">
    <property type="entry name" value="AB_hydrolase_fold"/>
</dbReference>
<keyword evidence="7" id="KW-1185">Reference proteome</keyword>
<evidence type="ECO:0000313" key="6">
    <source>
        <dbReference type="EMBL" id="KAK7471289.1"/>
    </source>
</evidence>
<dbReference type="InterPro" id="IPR019819">
    <property type="entry name" value="Carboxylesterase_B_CS"/>
</dbReference>
<evidence type="ECO:0000313" key="7">
    <source>
        <dbReference type="Proteomes" id="UP001498398"/>
    </source>
</evidence>
<dbReference type="PROSITE" id="PS00941">
    <property type="entry name" value="CARBOXYLESTERASE_B_2"/>
    <property type="match status" value="1"/>
</dbReference>
<gene>
    <name evidence="6" type="ORF">VKT23_002697</name>
</gene>
<dbReference type="EMBL" id="JBANRG010000002">
    <property type="protein sequence ID" value="KAK7471289.1"/>
    <property type="molecule type" value="Genomic_DNA"/>
</dbReference>
<dbReference type="Pfam" id="PF00135">
    <property type="entry name" value="COesterase"/>
    <property type="match status" value="1"/>
</dbReference>
<proteinExistence type="inferred from homology"/>
<evidence type="ECO:0000256" key="2">
    <source>
        <dbReference type="ARBA" id="ARBA00010515"/>
    </source>
</evidence>
<dbReference type="InterPro" id="IPR019826">
    <property type="entry name" value="Carboxylesterase_B_AS"/>
</dbReference>
<evidence type="ECO:0000259" key="5">
    <source>
        <dbReference type="Pfam" id="PF00135"/>
    </source>
</evidence>
<dbReference type="Proteomes" id="UP001498398">
    <property type="component" value="Unassembled WGS sequence"/>
</dbReference>
<comment type="similarity">
    <text evidence="1 4">Belongs to the type-B carboxylesterase/lipase family.</text>
</comment>
<dbReference type="SUPFAM" id="SSF53474">
    <property type="entry name" value="alpha/beta-Hydrolases"/>
    <property type="match status" value="1"/>
</dbReference>
<dbReference type="PROSITE" id="PS01173">
    <property type="entry name" value="LIPASE_GDXG_HIS"/>
    <property type="match status" value="1"/>
</dbReference>
<name>A0ABR1K5G7_9AGAR</name>
<dbReference type="InterPro" id="IPR050309">
    <property type="entry name" value="Type-B_Carboxylest/Lipase"/>
</dbReference>
<feature type="chain" id="PRO_5045011612" description="Carboxylic ester hydrolase" evidence="4">
    <location>
        <begin position="20"/>
        <end position="535"/>
    </location>
</feature>
<evidence type="ECO:0000256" key="3">
    <source>
        <dbReference type="ARBA" id="ARBA00022801"/>
    </source>
</evidence>
<sequence>MASKLGIWALSVLLTSVAALSIGHTSPTVALDYGVLVGSRNHSTGIDSFRGVPFADPPVGNLRWRKPVFPPSKYLGVIDATKYGNACISPDNYDATIQSEDCLYLNVYAPTGTTLFDKLPVMVWIHGGGFQSGNTHTADPTLLFQSSRSPMIFVSIEYRVGQFGFLGGESVEKDGAVNAGLLDQRAALKWIQRYIRNFGGDPSRVTIWGESAGAGSTMFQLMAYGGNTQNLFHAAMGDSPSLSFMPSYNNVYVEGIFDNFTQLAGCGSEPNVMDCLRHTESGVLVAAGTELLYNYNSTLYIFAPVFDNNFFKMRPVEAFQTGQIAKVPVLFGSNTNEGATWSNGLRDANANTSMPNATEQTVYRFLQGQFATLTQESFDHALELYPLEHYNNSLVLLGQQMYGEMRYICTALLVTSGIHGIGQPAYQYRYDNPVHGSNHAYDLQAMFPANLQGITNLEDDSAVLFASMREYWTSFVIKGIPESQSSGVDWEASANASNGSPRILLHPGMIGMEGIYDQLDERCTLWHELSSETMT</sequence>
<reference evidence="6 7" key="1">
    <citation type="submission" date="2024-01" db="EMBL/GenBank/DDBJ databases">
        <title>A draft genome for the cacao thread blight pathogen Marasmiellus scandens.</title>
        <authorList>
            <person name="Baruah I.K."/>
            <person name="Leung J."/>
            <person name="Bukari Y."/>
            <person name="Amoako-Attah I."/>
            <person name="Meinhardt L.W."/>
            <person name="Bailey B.A."/>
            <person name="Cohen S.P."/>
        </authorList>
    </citation>
    <scope>NUCLEOTIDE SEQUENCE [LARGE SCALE GENOMIC DNA]</scope>
    <source>
        <strain evidence="6 7">GH-19</strain>
    </source>
</reference>
<dbReference type="Gene3D" id="3.40.50.1820">
    <property type="entry name" value="alpha/beta hydrolase"/>
    <property type="match status" value="1"/>
</dbReference>
<dbReference type="InterPro" id="IPR002168">
    <property type="entry name" value="Lipase_GDXG_HIS_AS"/>
</dbReference>
<keyword evidence="4" id="KW-0732">Signal</keyword>
<evidence type="ECO:0000256" key="1">
    <source>
        <dbReference type="ARBA" id="ARBA00005964"/>
    </source>
</evidence>